<sequence length="82" mass="9344">MLFDVFHRELHVCKRYLPVLITIAAIVFRKLRLLRESTFLSVRVHLSIIAAAVVACRLSHSAARPYVLRTHLAFLQSGTCLN</sequence>
<dbReference type="WBParaSite" id="DME_0000406901-mRNA-1">
    <property type="protein sequence ID" value="DME_0000406901-mRNA-1"/>
    <property type="gene ID" value="DME_0000406901"/>
</dbReference>
<dbReference type="AlphaFoldDB" id="A0A0N4UAA7"/>
<evidence type="ECO:0000313" key="2">
    <source>
        <dbReference type="Proteomes" id="UP000038040"/>
    </source>
</evidence>
<reference evidence="4" key="1">
    <citation type="submission" date="2017-02" db="UniProtKB">
        <authorList>
            <consortium name="WormBaseParasite"/>
        </authorList>
    </citation>
    <scope>IDENTIFICATION</scope>
</reference>
<gene>
    <name evidence="1" type="ORF">DME_LOCUS433</name>
</gene>
<evidence type="ECO:0000313" key="1">
    <source>
        <dbReference type="EMBL" id="VDN50460.1"/>
    </source>
</evidence>
<organism evidence="2 4">
    <name type="scientific">Dracunculus medinensis</name>
    <name type="common">Guinea worm</name>
    <dbReference type="NCBI Taxonomy" id="318479"/>
    <lineage>
        <taxon>Eukaryota</taxon>
        <taxon>Metazoa</taxon>
        <taxon>Ecdysozoa</taxon>
        <taxon>Nematoda</taxon>
        <taxon>Chromadorea</taxon>
        <taxon>Rhabditida</taxon>
        <taxon>Spirurina</taxon>
        <taxon>Dracunculoidea</taxon>
        <taxon>Dracunculidae</taxon>
        <taxon>Dracunculus</taxon>
    </lineage>
</organism>
<accession>A0A0N4UAA7</accession>
<keyword evidence="3" id="KW-1185">Reference proteome</keyword>
<dbReference type="Proteomes" id="UP000274756">
    <property type="component" value="Unassembled WGS sequence"/>
</dbReference>
<evidence type="ECO:0000313" key="3">
    <source>
        <dbReference type="Proteomes" id="UP000274756"/>
    </source>
</evidence>
<evidence type="ECO:0000313" key="4">
    <source>
        <dbReference type="WBParaSite" id="DME_0000406901-mRNA-1"/>
    </source>
</evidence>
<protein>
    <submittedName>
        <fullName evidence="4">Cyclin N-terminal domain-containing protein</fullName>
    </submittedName>
</protein>
<proteinExistence type="predicted"/>
<dbReference type="Proteomes" id="UP000038040">
    <property type="component" value="Unplaced"/>
</dbReference>
<reference evidence="1 3" key="2">
    <citation type="submission" date="2018-11" db="EMBL/GenBank/DDBJ databases">
        <authorList>
            <consortium name="Pathogen Informatics"/>
        </authorList>
    </citation>
    <scope>NUCLEOTIDE SEQUENCE [LARGE SCALE GENOMIC DNA]</scope>
</reference>
<dbReference type="EMBL" id="UYYG01000003">
    <property type="protein sequence ID" value="VDN50460.1"/>
    <property type="molecule type" value="Genomic_DNA"/>
</dbReference>
<name>A0A0N4UAA7_DRAME</name>